<reference evidence="2 3" key="2">
    <citation type="journal article" date="2012" name="Proc. Natl. Acad. Sci. U.S.A.">
        <title>Antigenic diversity is generated by distinct evolutionary mechanisms in African trypanosome species.</title>
        <authorList>
            <person name="Jackson A.P."/>
            <person name="Berry A."/>
            <person name="Aslett M."/>
            <person name="Allison H.C."/>
            <person name="Burton P."/>
            <person name="Vavrova-Anderson J."/>
            <person name="Brown R."/>
            <person name="Browne H."/>
            <person name="Corton N."/>
            <person name="Hauser H."/>
            <person name="Gamble J."/>
            <person name="Gilderthorp R."/>
            <person name="Marcello L."/>
            <person name="McQuillan J."/>
            <person name="Otto T.D."/>
            <person name="Quail M.A."/>
            <person name="Sanders M.J."/>
            <person name="van Tonder A."/>
            <person name="Ginger M.L."/>
            <person name="Field M.C."/>
            <person name="Barry J.D."/>
            <person name="Hertz-Fowler C."/>
            <person name="Berriman M."/>
        </authorList>
    </citation>
    <scope>NUCLEOTIDE SEQUENCE [LARGE SCALE GENOMIC DNA]</scope>
    <source>
        <strain evidence="2 3">IL3000</strain>
    </source>
</reference>
<dbReference type="EMBL" id="CAEQ01002755">
    <property type="protein sequence ID" value="CCD17567.1"/>
    <property type="molecule type" value="Genomic_DNA"/>
</dbReference>
<feature type="transmembrane region" description="Helical" evidence="1">
    <location>
        <begin position="21"/>
        <end position="42"/>
    </location>
</feature>
<evidence type="ECO:0000313" key="3">
    <source>
        <dbReference type="Proteomes" id="UP000000702"/>
    </source>
</evidence>
<proteinExistence type="predicted"/>
<dbReference type="AlphaFoldDB" id="F9WJQ9"/>
<keyword evidence="1" id="KW-1133">Transmembrane helix</keyword>
<gene>
    <name evidence="2" type="ORF">TCIL3000_0_23780</name>
</gene>
<evidence type="ECO:0000313" key="2">
    <source>
        <dbReference type="EMBL" id="CCD17567.1"/>
    </source>
</evidence>
<reference evidence="3" key="1">
    <citation type="submission" date="2011-07" db="EMBL/GenBank/DDBJ databases">
        <title>Divergent evolution of antigenic variation in African trypanosomes.</title>
        <authorList>
            <person name="Jackson A.P."/>
            <person name="Berry A."/>
            <person name="Allison H.C."/>
            <person name="Burton P."/>
            <person name="Anderson J."/>
            <person name="Aslett M."/>
            <person name="Brown R."/>
            <person name="Corton N."/>
            <person name="Harris D."/>
            <person name="Hauser H."/>
            <person name="Gamble J."/>
            <person name="Gilderthorp R."/>
            <person name="McQuillan J."/>
            <person name="Quail M.A."/>
            <person name="Sanders M."/>
            <person name="Van Tonder A."/>
            <person name="Ginger M.L."/>
            <person name="Donelson J.E."/>
            <person name="Field M.C."/>
            <person name="Barry J.D."/>
            <person name="Berriman M."/>
            <person name="Hertz-Fowler C."/>
        </authorList>
    </citation>
    <scope>NUCLEOTIDE SEQUENCE [LARGE SCALE GENOMIC DNA]</scope>
    <source>
        <strain evidence="3">IL3000</strain>
    </source>
</reference>
<comment type="caution">
    <text evidence="2">The sequence shown here is derived from an EMBL/GenBank/DDBJ whole genome shotgun (WGS) entry which is preliminary data.</text>
</comment>
<evidence type="ECO:0000256" key="1">
    <source>
        <dbReference type="SAM" id="Phobius"/>
    </source>
</evidence>
<accession>F9WJQ9</accession>
<feature type="transmembrane region" description="Helical" evidence="1">
    <location>
        <begin position="81"/>
        <end position="101"/>
    </location>
</feature>
<keyword evidence="1" id="KW-0812">Transmembrane</keyword>
<keyword evidence="3" id="KW-1185">Reference proteome</keyword>
<sequence length="139" mass="16082">MVLTCLQLRCLPTHTRLARELLLLLFWEEKYIITVIFISPLLCLRLMLLLLLLFFMSITFLIYLFISACTKHILFRAFSHFLHLLLLLLLVVACVLVAVGVTRAHFFYFPLTFGRSSLRWSSSQRTNFCIGTPPSQSAL</sequence>
<protein>
    <submittedName>
        <fullName evidence="2">Uncharacterized protein</fullName>
    </submittedName>
</protein>
<organism evidence="2 3">
    <name type="scientific">Trypanosoma congolense (strain IL3000)</name>
    <dbReference type="NCBI Taxonomy" id="1068625"/>
    <lineage>
        <taxon>Eukaryota</taxon>
        <taxon>Discoba</taxon>
        <taxon>Euglenozoa</taxon>
        <taxon>Kinetoplastea</taxon>
        <taxon>Metakinetoplastina</taxon>
        <taxon>Trypanosomatida</taxon>
        <taxon>Trypanosomatidae</taxon>
        <taxon>Trypanosoma</taxon>
        <taxon>Nannomonas</taxon>
    </lineage>
</organism>
<feature type="transmembrane region" description="Helical" evidence="1">
    <location>
        <begin position="48"/>
        <end position="69"/>
    </location>
</feature>
<keyword evidence="1" id="KW-0472">Membrane</keyword>
<dbReference type="Proteomes" id="UP000000702">
    <property type="component" value="Unassembled WGS sequence"/>
</dbReference>
<name>F9WJQ9_TRYCI</name>